<organism evidence="1 2">
    <name type="scientific">Streptomyces olivoverticillatus</name>
    <dbReference type="NCBI Taxonomy" id="66427"/>
    <lineage>
        <taxon>Bacteria</taxon>
        <taxon>Bacillati</taxon>
        <taxon>Actinomycetota</taxon>
        <taxon>Actinomycetes</taxon>
        <taxon>Kitasatosporales</taxon>
        <taxon>Streptomycetaceae</taxon>
        <taxon>Streptomyces</taxon>
    </lineage>
</organism>
<protein>
    <submittedName>
        <fullName evidence="1">Uncharacterized protein</fullName>
    </submittedName>
</protein>
<name>A0A7W7LKE0_9ACTN</name>
<reference evidence="1 2" key="1">
    <citation type="submission" date="2020-08" db="EMBL/GenBank/DDBJ databases">
        <title>Genomic Encyclopedia of Type Strains, Phase III (KMG-III): the genomes of soil and plant-associated and newly described type strains.</title>
        <authorList>
            <person name="Whitman W."/>
        </authorList>
    </citation>
    <scope>NUCLEOTIDE SEQUENCE [LARGE SCALE GENOMIC DNA]</scope>
    <source>
        <strain evidence="1 2">CECT 3266</strain>
    </source>
</reference>
<proteinExistence type="predicted"/>
<dbReference type="AlphaFoldDB" id="A0A7W7LKE0"/>
<sequence>MTDPEVGAVVVDTFNNAVGAVTKSANGLTRLQYPNGCAWTAYTSNLRPPVTAERRRFEAAQQTWGGATLADRAKGMKCEQ</sequence>
<dbReference type="Proteomes" id="UP000556084">
    <property type="component" value="Unassembled WGS sequence"/>
</dbReference>
<dbReference type="EMBL" id="JACHJH010000001">
    <property type="protein sequence ID" value="MBB4891863.1"/>
    <property type="molecule type" value="Genomic_DNA"/>
</dbReference>
<keyword evidence="2" id="KW-1185">Reference proteome</keyword>
<accession>A0A7W7LKE0</accession>
<gene>
    <name evidence="1" type="ORF">FHS39_000863</name>
</gene>
<evidence type="ECO:0000313" key="1">
    <source>
        <dbReference type="EMBL" id="MBB4891863.1"/>
    </source>
</evidence>
<comment type="caution">
    <text evidence="1">The sequence shown here is derived from an EMBL/GenBank/DDBJ whole genome shotgun (WGS) entry which is preliminary data.</text>
</comment>
<evidence type="ECO:0000313" key="2">
    <source>
        <dbReference type="Proteomes" id="UP000556084"/>
    </source>
</evidence>
<dbReference type="RefSeq" id="WP_184346368.1">
    <property type="nucleotide sequence ID" value="NZ_JACHJH010000001.1"/>
</dbReference>